<dbReference type="AlphaFoldDB" id="A0A674MVP3"/>
<dbReference type="OrthoDB" id="6382204at2759"/>
<dbReference type="GeneID" id="101077157"/>
<evidence type="ECO:0000259" key="6">
    <source>
        <dbReference type="Pfam" id="PF18876"/>
    </source>
</evidence>
<dbReference type="GO" id="GO:0010468">
    <property type="term" value="P:regulation of gene expression"/>
    <property type="evidence" value="ECO:0007669"/>
    <property type="project" value="InterPro"/>
</dbReference>
<feature type="compositionally biased region" description="Low complexity" evidence="5">
    <location>
        <begin position="436"/>
        <end position="449"/>
    </location>
</feature>
<feature type="compositionally biased region" description="Polar residues" evidence="5">
    <location>
        <begin position="409"/>
        <end position="421"/>
    </location>
</feature>
<feature type="compositionally biased region" description="Polar residues" evidence="5">
    <location>
        <begin position="450"/>
        <end position="468"/>
    </location>
</feature>
<feature type="compositionally biased region" description="Polar residues" evidence="5">
    <location>
        <begin position="26"/>
        <end position="35"/>
    </location>
</feature>
<gene>
    <name evidence="7" type="primary">aff3</name>
</gene>
<feature type="region of interest" description="Disordered" evidence="5">
    <location>
        <begin position="1"/>
        <end position="135"/>
    </location>
</feature>
<feature type="region of interest" description="Disordered" evidence="5">
    <location>
        <begin position="732"/>
        <end position="810"/>
    </location>
</feature>
<dbReference type="RefSeq" id="XP_011606764.1">
    <property type="nucleotide sequence ID" value="XM_011608462.2"/>
</dbReference>
<evidence type="ECO:0000256" key="1">
    <source>
        <dbReference type="ARBA" id="ARBA00004123"/>
    </source>
</evidence>
<reference evidence="7" key="2">
    <citation type="submission" date="2025-08" db="UniProtKB">
        <authorList>
            <consortium name="Ensembl"/>
        </authorList>
    </citation>
    <scope>IDENTIFICATION</scope>
</reference>
<organism evidence="7 8">
    <name type="scientific">Takifugu rubripes</name>
    <name type="common">Japanese pufferfish</name>
    <name type="synonym">Fugu rubripes</name>
    <dbReference type="NCBI Taxonomy" id="31033"/>
    <lineage>
        <taxon>Eukaryota</taxon>
        <taxon>Metazoa</taxon>
        <taxon>Chordata</taxon>
        <taxon>Craniata</taxon>
        <taxon>Vertebrata</taxon>
        <taxon>Euteleostomi</taxon>
        <taxon>Actinopterygii</taxon>
        <taxon>Neopterygii</taxon>
        <taxon>Teleostei</taxon>
        <taxon>Neoteleostei</taxon>
        <taxon>Acanthomorphata</taxon>
        <taxon>Eupercaria</taxon>
        <taxon>Tetraodontiformes</taxon>
        <taxon>Tetradontoidea</taxon>
        <taxon>Tetraodontidae</taxon>
        <taxon>Takifugu</taxon>
    </lineage>
</organism>
<accession>A0A674MVP3</accession>
<dbReference type="InterPro" id="IPR007797">
    <property type="entry name" value="AF4/FMR2"/>
</dbReference>
<feature type="compositionally biased region" description="Polar residues" evidence="5">
    <location>
        <begin position="1"/>
        <end position="18"/>
    </location>
</feature>
<dbReference type="Pfam" id="PF18876">
    <property type="entry name" value="AFF4_CHD"/>
    <property type="match status" value="1"/>
</dbReference>
<dbReference type="GeneTree" id="ENSGT00950000182974"/>
<evidence type="ECO:0000256" key="5">
    <source>
        <dbReference type="SAM" id="MobiDB-lite"/>
    </source>
</evidence>
<dbReference type="Pfam" id="PF05110">
    <property type="entry name" value="AF-4"/>
    <property type="match status" value="1"/>
</dbReference>
<feature type="compositionally biased region" description="Low complexity" evidence="5">
    <location>
        <begin position="620"/>
        <end position="639"/>
    </location>
</feature>
<evidence type="ECO:0000313" key="8">
    <source>
        <dbReference type="Proteomes" id="UP000005226"/>
    </source>
</evidence>
<feature type="region of interest" description="Disordered" evidence="5">
    <location>
        <begin position="231"/>
        <end position="700"/>
    </location>
</feature>
<feature type="compositionally biased region" description="Low complexity" evidence="5">
    <location>
        <begin position="95"/>
        <end position="119"/>
    </location>
</feature>
<feature type="compositionally biased region" description="Basic and acidic residues" evidence="5">
    <location>
        <begin position="780"/>
        <end position="792"/>
    </location>
</feature>
<keyword evidence="8" id="KW-1185">Reference proteome</keyword>
<dbReference type="KEGG" id="tru:101077157"/>
<proteinExistence type="inferred from homology"/>
<dbReference type="InterPro" id="IPR043640">
    <property type="entry name" value="AF4/FMR2_CHD"/>
</dbReference>
<sequence length="1141" mass="127167">MTQSWPTQKAFGGNQTLFPNDAKLPSTHQKQSLQLRMSRHPRLAPQKSMLADDLKLSSDDDDTPRVTYEPAPWNGQSLSAQRARTHGRRVRHSSSDSTGSDCSIESSSSSLQSRSPSQSPEVHSDPLSPANVQLPCTNTKKTEFPRAAQWQLDKWLQHPQKISVSREEDGSQGVSGNHHSPYNQPAPSPARSWDSNQEYSPSQTPIPSPQLHYNHINSPLPSPGYSYCPSPSPFPSTCPSPSSSSQDSPVPSPDLSICPSPHGIPRTSRSPSPITREPPLSPCLSPPSPLTVHHYREVHNQTQPLPAITPHRPCPAVQPKTVKSSQPAKSSHLPSVDHRSSKSKTTENQDQRKCRTFVTLDSKDTHSHKSRAKSSFPPGKIQHSEPPKAKHKTHSEQSESRRSSHNSNHKTASLFQRSSQHSPKRVKNLAPVPCEPNSGPSSHSNSTSTAVPNSKTGVNSKSNTSQKLQAKATAPPVHANPAKTPQKKSQAKQQEEHRGEHQNIPERRKQEKKQDRQREKPAGKPRRREDRRLAEEQLRRRPWIQSSAEEDEEGQEEDVVVIERPSNKVEKGRRSDKQHRSEWKAAHNKQLHNLPDQSQQQERADKGRSERSRHPSLQLSRSLTSQKPSSSSSASSSSDSESEYQATVPKVPAESTSHKRLSRSRLQGSADGPKEARPRGSSLVKTSEGQGNEGKQKLYTLVPFGRGDQAPAFSQRGLRNLVVQIDLCLLKRVPESPASSPVKKAPSSSSSSSTNNSQREMKHALVPETGTRDGKRKRKLENPGESHRESKKSVPTANELSSRSKPERSFVMETTHNGLLEEYLDSKRLLSPVSPLSDSPETTKPPSKTKTSEHNSVHAQLKPKLEVECIKVPRHYQPPSESWGPAGHRGTMPNHDIPHHAEYYLHEAKRMKHRADAMVDKLGKAVNYIDAALSFMECGKAMEEGPLEAKSPYTMYSETVELIRYAMRLKSHSGPGARQEDKQLAVLCFRCLALLYWQMFRLKKDHALKYSKVLLDYFKSPPKVPLTQPCGKDSGKGADGTPSSLSSKHFRQGSHRSNVSPLISIPHRIHQMAANHLNITNSVLYSYEYWEVADNLAKENKEFFNYLNTLSGPLTLHSSIPHVVQYTRQALQWIRISAKLN</sequence>
<keyword evidence="4" id="KW-0539">Nucleus</keyword>
<dbReference type="OMA" id="TWGPAGH"/>
<feature type="compositionally biased region" description="Polar residues" evidence="5">
    <location>
        <begin position="172"/>
        <end position="185"/>
    </location>
</feature>
<reference evidence="7 8" key="1">
    <citation type="journal article" date="2011" name="Genome Biol. Evol.">
        <title>Integration of the genetic map and genome assembly of fugu facilitates insights into distinct features of genome evolution in teleosts and mammals.</title>
        <authorList>
            <person name="Kai W."/>
            <person name="Kikuchi K."/>
            <person name="Tohari S."/>
            <person name="Chew A.K."/>
            <person name="Tay A."/>
            <person name="Fujiwara A."/>
            <person name="Hosoya S."/>
            <person name="Suetake H."/>
            <person name="Naruse K."/>
            <person name="Brenner S."/>
            <person name="Suzuki Y."/>
            <person name="Venkatesh B."/>
        </authorList>
    </citation>
    <scope>NUCLEOTIDE SEQUENCE [LARGE SCALE GENOMIC DNA]</scope>
</reference>
<evidence type="ECO:0000256" key="3">
    <source>
        <dbReference type="ARBA" id="ARBA00022553"/>
    </source>
</evidence>
<feature type="compositionally biased region" description="Polar residues" evidence="5">
    <location>
        <begin position="321"/>
        <end position="333"/>
    </location>
</feature>
<keyword evidence="3" id="KW-0597">Phosphoprotein</keyword>
<feature type="compositionally biased region" description="Acidic residues" evidence="5">
    <location>
        <begin position="548"/>
        <end position="560"/>
    </location>
</feature>
<feature type="compositionally biased region" description="Low complexity" evidence="5">
    <location>
        <begin position="735"/>
        <end position="753"/>
    </location>
</feature>
<feature type="compositionally biased region" description="Basic and acidic residues" evidence="5">
    <location>
        <begin position="602"/>
        <end position="613"/>
    </location>
</feature>
<dbReference type="InParanoid" id="A0A674MVP3"/>
<dbReference type="RefSeq" id="XP_011606770.1">
    <property type="nucleotide sequence ID" value="XM_011608468.2"/>
</dbReference>
<feature type="region of interest" description="Disordered" evidence="5">
    <location>
        <begin position="831"/>
        <end position="860"/>
    </location>
</feature>
<feature type="compositionally biased region" description="Basic and acidic residues" evidence="5">
    <location>
        <begin position="335"/>
        <end position="353"/>
    </location>
</feature>
<protein>
    <submittedName>
        <fullName evidence="7">ALF transcription elongation factor 3</fullName>
    </submittedName>
</protein>
<feature type="compositionally biased region" description="Low complexity" evidence="5">
    <location>
        <begin position="831"/>
        <end position="849"/>
    </location>
</feature>
<comment type="similarity">
    <text evidence="2">Belongs to the AF4 family.</text>
</comment>
<dbReference type="Proteomes" id="UP000005226">
    <property type="component" value="Chromosome 1"/>
</dbReference>
<feature type="compositionally biased region" description="Basic and acidic residues" evidence="5">
    <location>
        <begin position="565"/>
        <end position="585"/>
    </location>
</feature>
<feature type="compositionally biased region" description="Polar residues" evidence="5">
    <location>
        <begin position="193"/>
        <end position="205"/>
    </location>
</feature>
<feature type="compositionally biased region" description="Basic and acidic residues" evidence="5">
    <location>
        <begin position="759"/>
        <end position="773"/>
    </location>
</feature>
<feature type="compositionally biased region" description="Basic and acidic residues" evidence="5">
    <location>
        <begin position="493"/>
        <end position="539"/>
    </location>
</feature>
<comment type="subcellular location">
    <subcellularLocation>
        <location evidence="1">Nucleus</location>
    </subcellularLocation>
</comment>
<feature type="compositionally biased region" description="Basic residues" evidence="5">
    <location>
        <begin position="83"/>
        <end position="92"/>
    </location>
</feature>
<feature type="compositionally biased region" description="Basic and acidic residues" evidence="5">
    <location>
        <begin position="382"/>
        <end position="402"/>
    </location>
</feature>
<evidence type="ECO:0000313" key="7">
    <source>
        <dbReference type="Ensembl" id="ENSTRUP00000065117.1"/>
    </source>
</evidence>
<evidence type="ECO:0000256" key="4">
    <source>
        <dbReference type="ARBA" id="ARBA00023242"/>
    </source>
</evidence>
<feature type="domain" description="AF4/FMR2 C-terminal homology" evidence="6">
    <location>
        <begin position="893"/>
        <end position="1140"/>
    </location>
</feature>
<evidence type="ECO:0000256" key="2">
    <source>
        <dbReference type="ARBA" id="ARBA00007354"/>
    </source>
</evidence>
<feature type="region of interest" description="Disordered" evidence="5">
    <location>
        <begin position="1026"/>
        <end position="1056"/>
    </location>
</feature>
<dbReference type="Ensembl" id="ENSTRUT00000079719.1">
    <property type="protein sequence ID" value="ENSTRUP00000065117.1"/>
    <property type="gene ID" value="ENSTRUG00000029805.1"/>
</dbReference>
<reference evidence="7" key="3">
    <citation type="submission" date="2025-09" db="UniProtKB">
        <authorList>
            <consortium name="Ensembl"/>
        </authorList>
    </citation>
    <scope>IDENTIFICATION</scope>
</reference>
<feature type="compositionally biased region" description="Pro residues" evidence="5">
    <location>
        <begin position="279"/>
        <end position="289"/>
    </location>
</feature>
<dbReference type="PANTHER" id="PTHR10528:SF16">
    <property type="entry name" value="AF4_FMR2 FAMILY MEMBER 3"/>
    <property type="match status" value="1"/>
</dbReference>
<dbReference type="CTD" id="3899"/>
<name>A0A674MVP3_TAKRU</name>
<feature type="region of interest" description="Disordered" evidence="5">
    <location>
        <begin position="163"/>
        <end position="218"/>
    </location>
</feature>
<dbReference type="PANTHER" id="PTHR10528">
    <property type="entry name" value="AF4/FMR2 FAMILY MEMBER"/>
    <property type="match status" value="1"/>
</dbReference>
<dbReference type="GO" id="GO:0032783">
    <property type="term" value="C:super elongation complex"/>
    <property type="evidence" value="ECO:0007669"/>
    <property type="project" value="TreeGrafter"/>
</dbReference>
<feature type="compositionally biased region" description="Low complexity" evidence="5">
    <location>
        <begin position="239"/>
        <end position="256"/>
    </location>
</feature>